<dbReference type="PANTHER" id="PTHR11467:SF36">
    <property type="entry name" value="HISTONE 24-RELATED"/>
    <property type="match status" value="1"/>
</dbReference>
<comment type="subcellular location">
    <subcellularLocation>
        <location evidence="2">Chromosome</location>
    </subcellularLocation>
    <subcellularLocation>
        <location evidence="1 6">Nucleus</location>
    </subcellularLocation>
</comment>
<evidence type="ECO:0000256" key="1">
    <source>
        <dbReference type="ARBA" id="ARBA00004123"/>
    </source>
</evidence>
<keyword evidence="10" id="KW-1185">Reference proteome</keyword>
<dbReference type="GO" id="GO:0030527">
    <property type="term" value="F:structural constituent of chromatin"/>
    <property type="evidence" value="ECO:0007669"/>
    <property type="project" value="InterPro"/>
</dbReference>
<keyword evidence="5 6" id="KW-0539">Nucleus</keyword>
<gene>
    <name evidence="9" type="ORF">POM88_050895</name>
</gene>
<organism evidence="9 10">
    <name type="scientific">Heracleum sosnowskyi</name>
    <dbReference type="NCBI Taxonomy" id="360622"/>
    <lineage>
        <taxon>Eukaryota</taxon>
        <taxon>Viridiplantae</taxon>
        <taxon>Streptophyta</taxon>
        <taxon>Embryophyta</taxon>
        <taxon>Tracheophyta</taxon>
        <taxon>Spermatophyta</taxon>
        <taxon>Magnoliopsida</taxon>
        <taxon>eudicotyledons</taxon>
        <taxon>Gunneridae</taxon>
        <taxon>Pentapetalae</taxon>
        <taxon>asterids</taxon>
        <taxon>campanulids</taxon>
        <taxon>Apiales</taxon>
        <taxon>Apiaceae</taxon>
        <taxon>Apioideae</taxon>
        <taxon>apioid superclade</taxon>
        <taxon>Tordylieae</taxon>
        <taxon>Tordyliinae</taxon>
        <taxon>Heracleum</taxon>
    </lineage>
</organism>
<dbReference type="GO" id="GO:0006334">
    <property type="term" value="P:nucleosome assembly"/>
    <property type="evidence" value="ECO:0007669"/>
    <property type="project" value="InterPro"/>
</dbReference>
<dbReference type="GO" id="GO:0031492">
    <property type="term" value="F:nucleosomal DNA binding"/>
    <property type="evidence" value="ECO:0007669"/>
    <property type="project" value="TreeGrafter"/>
</dbReference>
<dbReference type="GO" id="GO:0045910">
    <property type="term" value="P:negative regulation of DNA recombination"/>
    <property type="evidence" value="ECO:0007669"/>
    <property type="project" value="TreeGrafter"/>
</dbReference>
<evidence type="ECO:0000256" key="7">
    <source>
        <dbReference type="SAM" id="MobiDB-lite"/>
    </source>
</evidence>
<dbReference type="InterPro" id="IPR036388">
    <property type="entry name" value="WH-like_DNA-bd_sf"/>
</dbReference>
<evidence type="ECO:0000313" key="9">
    <source>
        <dbReference type="EMBL" id="KAK1357639.1"/>
    </source>
</evidence>
<evidence type="ECO:0000256" key="2">
    <source>
        <dbReference type="ARBA" id="ARBA00004286"/>
    </source>
</evidence>
<evidence type="ECO:0000256" key="4">
    <source>
        <dbReference type="ARBA" id="ARBA00023125"/>
    </source>
</evidence>
<dbReference type="Gene3D" id="1.10.10.10">
    <property type="entry name" value="Winged helix-like DNA-binding domain superfamily/Winged helix DNA-binding domain"/>
    <property type="match status" value="1"/>
</dbReference>
<dbReference type="GO" id="GO:0003690">
    <property type="term" value="F:double-stranded DNA binding"/>
    <property type="evidence" value="ECO:0007669"/>
    <property type="project" value="TreeGrafter"/>
</dbReference>
<dbReference type="Pfam" id="PF00538">
    <property type="entry name" value="Linker_histone"/>
    <property type="match status" value="1"/>
</dbReference>
<dbReference type="GO" id="GO:0005634">
    <property type="term" value="C:nucleus"/>
    <property type="evidence" value="ECO:0007669"/>
    <property type="project" value="UniProtKB-SubCell"/>
</dbReference>
<name>A0AAD8GZH6_9APIA</name>
<evidence type="ECO:0000256" key="5">
    <source>
        <dbReference type="ARBA" id="ARBA00023242"/>
    </source>
</evidence>
<dbReference type="EMBL" id="JAUIZM010000011">
    <property type="protein sequence ID" value="KAK1357639.1"/>
    <property type="molecule type" value="Genomic_DNA"/>
</dbReference>
<dbReference type="AlphaFoldDB" id="A0AAD8GZH6"/>
<dbReference type="Proteomes" id="UP001237642">
    <property type="component" value="Unassembled WGS sequence"/>
</dbReference>
<dbReference type="InterPro" id="IPR036390">
    <property type="entry name" value="WH_DNA-bd_sf"/>
</dbReference>
<feature type="region of interest" description="Disordered" evidence="7">
    <location>
        <begin position="1"/>
        <end position="38"/>
    </location>
</feature>
<dbReference type="InterPro" id="IPR005818">
    <property type="entry name" value="Histone_H1/H5_H15"/>
</dbReference>
<dbReference type="SUPFAM" id="SSF46785">
    <property type="entry name" value="Winged helix' DNA-binding domain"/>
    <property type="match status" value="1"/>
</dbReference>
<dbReference type="PROSITE" id="PS51504">
    <property type="entry name" value="H15"/>
    <property type="match status" value="1"/>
</dbReference>
<keyword evidence="4 6" id="KW-0238">DNA-binding</keyword>
<feature type="compositionally biased region" description="Basic residues" evidence="7">
    <location>
        <begin position="155"/>
        <end position="181"/>
    </location>
</feature>
<reference evidence="9" key="2">
    <citation type="submission" date="2023-05" db="EMBL/GenBank/DDBJ databases">
        <authorList>
            <person name="Schelkunov M.I."/>
        </authorList>
    </citation>
    <scope>NUCLEOTIDE SEQUENCE</scope>
    <source>
        <strain evidence="9">Hsosn_3</strain>
        <tissue evidence="9">Leaf</tissue>
    </source>
</reference>
<sequence>MSTTEAVTKIAAVKPSKTAAKEKKAPVSNPKSVKNASHPPYFEMIKDALLALKEKGGSSPYAIGKYIEEKRKATLPGNFRKILGQQLKNSATKGNLIKVKASYKLSDPVKKAAQKSVSAEKKSKKAKLIVEGAAKPVKKAVKKAKTKKAATPVKKAAKAKAKQPKSIKSPVKKAKKAGAGA</sequence>
<dbReference type="CDD" id="cd00073">
    <property type="entry name" value="H15"/>
    <property type="match status" value="1"/>
</dbReference>
<comment type="similarity">
    <text evidence="6">Belongs to the histone H1/H5 family.</text>
</comment>
<reference evidence="9" key="1">
    <citation type="submission" date="2023-02" db="EMBL/GenBank/DDBJ databases">
        <title>Genome of toxic invasive species Heracleum sosnowskyi carries increased number of genes despite the absence of recent whole-genome duplications.</title>
        <authorList>
            <person name="Schelkunov M."/>
            <person name="Shtratnikova V."/>
            <person name="Makarenko M."/>
            <person name="Klepikova A."/>
            <person name="Omelchenko D."/>
            <person name="Novikova G."/>
            <person name="Obukhova E."/>
            <person name="Bogdanov V."/>
            <person name="Penin A."/>
            <person name="Logacheva M."/>
        </authorList>
    </citation>
    <scope>NUCLEOTIDE SEQUENCE</scope>
    <source>
        <strain evidence="9">Hsosn_3</strain>
        <tissue evidence="9">Leaf</tissue>
    </source>
</reference>
<dbReference type="PRINTS" id="PR00624">
    <property type="entry name" value="HISTONEH5"/>
</dbReference>
<feature type="region of interest" description="Disordered" evidence="7">
    <location>
        <begin position="140"/>
        <end position="181"/>
    </location>
</feature>
<protein>
    <submittedName>
        <fullName evidence="9">Histone H</fullName>
    </submittedName>
</protein>
<comment type="caution">
    <text evidence="9">The sequence shown here is derived from an EMBL/GenBank/DDBJ whole genome shotgun (WGS) entry which is preliminary data.</text>
</comment>
<accession>A0AAD8GZH6</accession>
<dbReference type="InterPro" id="IPR005819">
    <property type="entry name" value="H1/H5"/>
</dbReference>
<dbReference type="PANTHER" id="PTHR11467">
    <property type="entry name" value="HISTONE H1"/>
    <property type="match status" value="1"/>
</dbReference>
<evidence type="ECO:0000256" key="3">
    <source>
        <dbReference type="ARBA" id="ARBA00022454"/>
    </source>
</evidence>
<dbReference type="SMART" id="SM00526">
    <property type="entry name" value="H15"/>
    <property type="match status" value="1"/>
</dbReference>
<dbReference type="GO" id="GO:0000786">
    <property type="term" value="C:nucleosome"/>
    <property type="evidence" value="ECO:0007669"/>
    <property type="project" value="InterPro"/>
</dbReference>
<keyword evidence="3 6" id="KW-0158">Chromosome</keyword>
<evidence type="ECO:0000259" key="8">
    <source>
        <dbReference type="PROSITE" id="PS51504"/>
    </source>
</evidence>
<dbReference type="GO" id="GO:0030261">
    <property type="term" value="P:chromosome condensation"/>
    <property type="evidence" value="ECO:0007669"/>
    <property type="project" value="TreeGrafter"/>
</dbReference>
<proteinExistence type="inferred from homology"/>
<evidence type="ECO:0000256" key="6">
    <source>
        <dbReference type="RuleBase" id="RU003894"/>
    </source>
</evidence>
<evidence type="ECO:0000313" key="10">
    <source>
        <dbReference type="Proteomes" id="UP001237642"/>
    </source>
</evidence>
<feature type="domain" description="H15" evidence="8">
    <location>
        <begin position="37"/>
        <end position="107"/>
    </location>
</feature>